<dbReference type="AlphaFoldDB" id="A0A0L0W0I3"/>
<dbReference type="EMBL" id="AJIL01000010">
    <property type="protein sequence ID" value="KNF04962.1"/>
    <property type="molecule type" value="Genomic_DNA"/>
</dbReference>
<name>A0A0L0W0I3_9BASI</name>
<protein>
    <submittedName>
        <fullName evidence="1">Uncharacterized protein</fullName>
    </submittedName>
</protein>
<keyword evidence="2" id="KW-1185">Reference proteome</keyword>
<reference evidence="2" key="1">
    <citation type="submission" date="2014-03" db="EMBL/GenBank/DDBJ databases">
        <title>The Genome Sequence of Puccinia striiformis f. sp. tritici PST-78.</title>
        <authorList>
            <consortium name="The Broad Institute Genome Sequencing Platform"/>
            <person name="Cuomo C."/>
            <person name="Hulbert S."/>
            <person name="Chen X."/>
            <person name="Walker B."/>
            <person name="Young S.K."/>
            <person name="Zeng Q."/>
            <person name="Gargeya S."/>
            <person name="Fitzgerald M."/>
            <person name="Haas B."/>
            <person name="Abouelleil A."/>
            <person name="Alvarado L."/>
            <person name="Arachchi H.M."/>
            <person name="Berlin A.M."/>
            <person name="Chapman S.B."/>
            <person name="Goldberg J."/>
            <person name="Griggs A."/>
            <person name="Gujja S."/>
            <person name="Hansen M."/>
            <person name="Howarth C."/>
            <person name="Imamovic A."/>
            <person name="Larimer J."/>
            <person name="McCowan C."/>
            <person name="Montmayeur A."/>
            <person name="Murphy C."/>
            <person name="Neiman D."/>
            <person name="Pearson M."/>
            <person name="Priest M."/>
            <person name="Roberts A."/>
            <person name="Saif S."/>
            <person name="Shea T."/>
            <person name="Sisk P."/>
            <person name="Sykes S."/>
            <person name="Wortman J."/>
            <person name="Nusbaum C."/>
            <person name="Birren B."/>
        </authorList>
    </citation>
    <scope>NUCLEOTIDE SEQUENCE [LARGE SCALE GENOMIC DNA]</scope>
    <source>
        <strain evidence="2">race PST-78</strain>
    </source>
</reference>
<gene>
    <name evidence="1" type="ORF">PSTG_02016</name>
</gene>
<dbReference type="STRING" id="1165861.A0A0L0W0I3"/>
<comment type="caution">
    <text evidence="1">The sequence shown here is derived from an EMBL/GenBank/DDBJ whole genome shotgun (WGS) entry which is preliminary data.</text>
</comment>
<evidence type="ECO:0000313" key="1">
    <source>
        <dbReference type="EMBL" id="KNF04962.1"/>
    </source>
</evidence>
<accession>A0A0L0W0I3</accession>
<proteinExistence type="predicted"/>
<dbReference type="Gene3D" id="3.90.640.10">
    <property type="entry name" value="Actin, Chain A, domain 4"/>
    <property type="match status" value="1"/>
</dbReference>
<sequence length="161" mass="17627">MFSPAILKVVVLMSLPMRKVPCRSKPPRVTHILGDRNTTNILSLTSLVNPCAKPERSLLKHLSSLLSPHSCKRGKRTSSSAAQSSIEVEILSINIDFDTSLTCACFEGINLFGKNMEPVDKILRDLKFNKAKVGPGARPCWPSNCMSRVIKSVSDSFNGQA</sequence>
<dbReference type="Gene3D" id="3.30.420.40">
    <property type="match status" value="1"/>
</dbReference>
<organism evidence="1 2">
    <name type="scientific">Puccinia striiformis f. sp. tritici PST-78</name>
    <dbReference type="NCBI Taxonomy" id="1165861"/>
    <lineage>
        <taxon>Eukaryota</taxon>
        <taxon>Fungi</taxon>
        <taxon>Dikarya</taxon>
        <taxon>Basidiomycota</taxon>
        <taxon>Pucciniomycotina</taxon>
        <taxon>Pucciniomycetes</taxon>
        <taxon>Pucciniales</taxon>
        <taxon>Pucciniaceae</taxon>
        <taxon>Puccinia</taxon>
    </lineage>
</organism>
<dbReference type="Proteomes" id="UP000054564">
    <property type="component" value="Unassembled WGS sequence"/>
</dbReference>
<evidence type="ECO:0000313" key="2">
    <source>
        <dbReference type="Proteomes" id="UP000054564"/>
    </source>
</evidence>